<sequence>MAASESTDGPVLHVIVVGFHHKKGCQVEYSYPPLIKGEPVDSHEVPDEWKHLPSLALPDGAHNYEKDTIFFHLKAQGGRNDTVYGVSCYRQIDATHLVNRTADVTRSTVQKSVCVLSTLPLYSILQSKLELITHAYFDQGDFTIVSLLEDTYKHLNACLEPCTIDGSRVFVGLSARDVVLMYRYKILVLFKLVLLERKVLFYMSPVKMLCSVILSLLSLFPGLVECGLKEAATYTKHRQVSPTLHSTSAEADDSGEEFLEIKYRDSKNSPEINLKSKSSESDAVAPVLEGQRSPGEGQSDVGQRSPGEGRDERSPGEGQSASKSDIDWKEDHYGQISVDCTQIHSKSMESVSKNNRSQGVKNGGQTSVMEDRVRAASDPLHIVDDYYATSGNQSGWDTAADQKVDTDHQHRHHTWAHDKAPDLNPLNIESITHKENLQTHDKLYTDSSILEESPTKDPSPDPLGNIEAITRVSPVQNQSYRMDDSIEGNMDLQGLEDLDSPESLRQIDSEDNCFSWNEDRSMLQIKDEAEEKGGDHQATPENSGTFLGTKVEEPQEINIERGTSEDGVFMTAMATAAAASQKMRNKRNVIFRKPSDEVAEINHTKQDGEEKDASAGTDAKSKPELIHSDSVSSDKSTSSNISAKLRESFSLAFSSSVDWVKRREEPESPNSPTRLKVKVRPMSPINFVVDECGFPLSIFTKGSLCHPYLSLQFLDLLEEVNVRSFVIGATNVLFRQKKHLTDVIVETEESKITIHDSELKRQLALSTADLRFADYLLKTVEGDSTDAYLDGTSKSGFKELELGWEGGDEWVRVQFKVYLMSLLATVQKGEQKQLEDFNLHFVNAFKTTHNYKVWTTGQHPEIDALDAGHPFQGSFNIADMRLKVATSLQSSERGKKVNAAVSNTGKAVGGAFSSAKTAVSSWFSGLTSSNKQQ</sequence>
<feature type="region of interest" description="Disordered" evidence="2">
    <location>
        <begin position="594"/>
        <end position="637"/>
    </location>
</feature>
<keyword evidence="4" id="KW-1185">Reference proteome</keyword>
<dbReference type="InterPro" id="IPR018307">
    <property type="entry name" value="ABL9/DENND6_dom"/>
</dbReference>
<feature type="compositionally biased region" description="Basic and acidic residues" evidence="2">
    <location>
        <begin position="550"/>
        <end position="564"/>
    </location>
</feature>
<evidence type="ECO:0000259" key="3">
    <source>
        <dbReference type="PROSITE" id="PS50211"/>
    </source>
</evidence>
<name>A0A1S3JFH9_LINAN</name>
<feature type="region of interest" description="Disordered" evidence="2">
    <location>
        <begin position="348"/>
        <end position="368"/>
    </location>
</feature>
<feature type="compositionally biased region" description="Low complexity" evidence="2">
    <location>
        <begin position="628"/>
        <end position="637"/>
    </location>
</feature>
<dbReference type="STRING" id="7574.A0A1S3JFH9"/>
<dbReference type="FunCoup" id="A0A1S3JFH9">
    <property type="interactions" value="1827"/>
</dbReference>
<feature type="region of interest" description="Disordered" evidence="2">
    <location>
        <begin position="269"/>
        <end position="329"/>
    </location>
</feature>
<feature type="region of interest" description="Disordered" evidence="2">
    <location>
        <begin position="529"/>
        <end position="564"/>
    </location>
</feature>
<dbReference type="InterPro" id="IPR037516">
    <property type="entry name" value="Tripartite_DENN"/>
</dbReference>
<dbReference type="Proteomes" id="UP000085678">
    <property type="component" value="Unplaced"/>
</dbReference>
<evidence type="ECO:0000256" key="2">
    <source>
        <dbReference type="SAM" id="MobiDB-lite"/>
    </source>
</evidence>
<comment type="similarity">
    <text evidence="1">Belongs to the AVL9 family.</text>
</comment>
<accession>A0A1S3JFH9</accession>
<dbReference type="InParanoid" id="A0A1S3JFH9"/>
<dbReference type="PANTHER" id="PTHR31017">
    <property type="entry name" value="LATE SECRETORY PATHWAY PROTEIN AVL9-RELATED"/>
    <property type="match status" value="1"/>
</dbReference>
<dbReference type="InterPro" id="IPR051731">
    <property type="entry name" value="DENND11/AVL9_GEFs"/>
</dbReference>
<gene>
    <name evidence="5" type="primary">LOC106172811</name>
</gene>
<dbReference type="Pfam" id="PF09794">
    <property type="entry name" value="Avl9"/>
    <property type="match status" value="2"/>
</dbReference>
<dbReference type="KEGG" id="lak:106172811"/>
<dbReference type="GeneID" id="106172811"/>
<dbReference type="PANTHER" id="PTHR31017:SF1">
    <property type="entry name" value="LATE SECRETORY PATHWAY PROTEIN AVL9 HOMOLOG"/>
    <property type="match status" value="1"/>
</dbReference>
<dbReference type="AlphaFoldDB" id="A0A1S3JFH9"/>
<organism evidence="4 5">
    <name type="scientific">Lingula anatina</name>
    <name type="common">Brachiopod</name>
    <name type="synonym">Lingula unguis</name>
    <dbReference type="NCBI Taxonomy" id="7574"/>
    <lineage>
        <taxon>Eukaryota</taxon>
        <taxon>Metazoa</taxon>
        <taxon>Spiralia</taxon>
        <taxon>Lophotrochozoa</taxon>
        <taxon>Brachiopoda</taxon>
        <taxon>Linguliformea</taxon>
        <taxon>Lingulata</taxon>
        <taxon>Lingulida</taxon>
        <taxon>Linguloidea</taxon>
        <taxon>Lingulidae</taxon>
        <taxon>Lingula</taxon>
    </lineage>
</organism>
<proteinExistence type="inferred from homology"/>
<evidence type="ECO:0000313" key="5">
    <source>
        <dbReference type="RefSeq" id="XP_013409170.1"/>
    </source>
</evidence>
<dbReference type="RefSeq" id="XP_013409170.1">
    <property type="nucleotide sequence ID" value="XM_013553716.2"/>
</dbReference>
<dbReference type="GO" id="GO:0005737">
    <property type="term" value="C:cytoplasm"/>
    <property type="evidence" value="ECO:0007669"/>
    <property type="project" value="TreeGrafter"/>
</dbReference>
<feature type="domain" description="UDENN" evidence="3">
    <location>
        <begin position="12"/>
        <end position="461"/>
    </location>
</feature>
<protein>
    <submittedName>
        <fullName evidence="5">Late secretory pathway protein AVL9 homolog isoform X1</fullName>
    </submittedName>
</protein>
<feature type="compositionally biased region" description="Basic and acidic residues" evidence="2">
    <location>
        <begin position="594"/>
        <end position="627"/>
    </location>
</feature>
<reference evidence="5" key="1">
    <citation type="submission" date="2025-08" db="UniProtKB">
        <authorList>
            <consortium name="RefSeq"/>
        </authorList>
    </citation>
    <scope>IDENTIFICATION</scope>
    <source>
        <tissue evidence="5">Gonads</tissue>
    </source>
</reference>
<dbReference type="PROSITE" id="PS50211">
    <property type="entry name" value="DENN"/>
    <property type="match status" value="1"/>
</dbReference>
<evidence type="ECO:0000256" key="1">
    <source>
        <dbReference type="ARBA" id="ARBA00038178"/>
    </source>
</evidence>
<evidence type="ECO:0000313" key="4">
    <source>
        <dbReference type="Proteomes" id="UP000085678"/>
    </source>
</evidence>
<dbReference type="OrthoDB" id="26278at2759"/>